<dbReference type="EMBL" id="DVOR01000040">
    <property type="protein sequence ID" value="HIV08729.1"/>
    <property type="molecule type" value="Genomic_DNA"/>
</dbReference>
<dbReference type="Pfam" id="PF01476">
    <property type="entry name" value="LysM"/>
    <property type="match status" value="1"/>
</dbReference>
<evidence type="ECO:0000259" key="2">
    <source>
        <dbReference type="PROSITE" id="PS51782"/>
    </source>
</evidence>
<evidence type="ECO:0000256" key="1">
    <source>
        <dbReference type="SAM" id="SignalP"/>
    </source>
</evidence>
<dbReference type="PROSITE" id="PS51782">
    <property type="entry name" value="LYSM"/>
    <property type="match status" value="1"/>
</dbReference>
<feature type="domain" description="LysM" evidence="2">
    <location>
        <begin position="136"/>
        <end position="180"/>
    </location>
</feature>
<dbReference type="SMART" id="SM00257">
    <property type="entry name" value="LysM"/>
    <property type="match status" value="1"/>
</dbReference>
<reference evidence="3" key="1">
    <citation type="submission" date="2020-10" db="EMBL/GenBank/DDBJ databases">
        <authorList>
            <person name="Gilroy R."/>
        </authorList>
    </citation>
    <scope>NUCLEOTIDE SEQUENCE</scope>
    <source>
        <strain evidence="3">35461</strain>
    </source>
</reference>
<reference evidence="3" key="2">
    <citation type="journal article" date="2021" name="PeerJ">
        <title>Extensive microbial diversity within the chicken gut microbiome revealed by metagenomics and culture.</title>
        <authorList>
            <person name="Gilroy R."/>
            <person name="Ravi A."/>
            <person name="Getino M."/>
            <person name="Pursley I."/>
            <person name="Horton D.L."/>
            <person name="Alikhan N.F."/>
            <person name="Baker D."/>
            <person name="Gharbi K."/>
            <person name="Hall N."/>
            <person name="Watson M."/>
            <person name="Adriaenssens E.M."/>
            <person name="Foster-Nyarko E."/>
            <person name="Jarju S."/>
            <person name="Secka A."/>
            <person name="Antonio M."/>
            <person name="Oren A."/>
            <person name="Chaudhuri R.R."/>
            <person name="La Ragione R."/>
            <person name="Hildebrand F."/>
            <person name="Pallen M.J."/>
        </authorList>
    </citation>
    <scope>NUCLEOTIDE SEQUENCE</scope>
    <source>
        <strain evidence="3">35461</strain>
    </source>
</reference>
<dbReference type="CDD" id="cd00118">
    <property type="entry name" value="LysM"/>
    <property type="match status" value="1"/>
</dbReference>
<feature type="chain" id="PRO_5039731368" evidence="1">
    <location>
        <begin position="22"/>
        <end position="183"/>
    </location>
</feature>
<sequence>MRTFLALAAAALLAAAAPAQRAVGSAYAQQAQALRELQYQVQTLAARFDAIEQRQSSLAARIAALERGSGDSGLASKDEVAALRSDLAAVRSAQGRLRDEIVEDLSARISAIAKRQEQARAAEARERQAERQRSGYSHTVEAGQTLSAIALAYQVSVKAIMQANNITDPTKLRVGQTLFIPDP</sequence>
<keyword evidence="1" id="KW-0732">Signal</keyword>
<name>A0A9D1T2J3_9BACT</name>
<proteinExistence type="predicted"/>
<dbReference type="InterPro" id="IPR018392">
    <property type="entry name" value="LysM"/>
</dbReference>
<comment type="caution">
    <text evidence="3">The sequence shown here is derived from an EMBL/GenBank/DDBJ whole genome shotgun (WGS) entry which is preliminary data.</text>
</comment>
<dbReference type="PANTHER" id="PTHR33734">
    <property type="entry name" value="LYSM DOMAIN-CONTAINING GPI-ANCHORED PROTEIN 2"/>
    <property type="match status" value="1"/>
</dbReference>
<dbReference type="AlphaFoldDB" id="A0A9D1T2J3"/>
<accession>A0A9D1T2J3</accession>
<evidence type="ECO:0000313" key="3">
    <source>
        <dbReference type="EMBL" id="HIV08729.1"/>
    </source>
</evidence>
<organism evidence="3 4">
    <name type="scientific">Candidatus Spyradenecus faecavium</name>
    <dbReference type="NCBI Taxonomy" id="2840947"/>
    <lineage>
        <taxon>Bacteria</taxon>
        <taxon>Pseudomonadati</taxon>
        <taxon>Lentisphaerota</taxon>
        <taxon>Lentisphaeria</taxon>
        <taxon>Lentisphaerales</taxon>
        <taxon>Lentisphaeraceae</taxon>
        <taxon>Lentisphaeraceae incertae sedis</taxon>
        <taxon>Candidatus Spyradenecus</taxon>
    </lineage>
</organism>
<dbReference type="InterPro" id="IPR036779">
    <property type="entry name" value="LysM_dom_sf"/>
</dbReference>
<dbReference type="Proteomes" id="UP000886845">
    <property type="component" value="Unassembled WGS sequence"/>
</dbReference>
<evidence type="ECO:0000313" key="4">
    <source>
        <dbReference type="Proteomes" id="UP000886845"/>
    </source>
</evidence>
<protein>
    <submittedName>
        <fullName evidence="3">LysM peptidoglycan-binding domain-containing protein</fullName>
    </submittedName>
</protein>
<gene>
    <name evidence="3" type="ORF">IAC79_01260</name>
</gene>
<dbReference type="PANTHER" id="PTHR33734:SF22">
    <property type="entry name" value="MEMBRANE-BOUND LYTIC MUREIN TRANSGLYCOSYLASE D"/>
    <property type="match status" value="1"/>
</dbReference>
<dbReference type="Gene3D" id="3.10.350.10">
    <property type="entry name" value="LysM domain"/>
    <property type="match status" value="1"/>
</dbReference>
<feature type="signal peptide" evidence="1">
    <location>
        <begin position="1"/>
        <end position="21"/>
    </location>
</feature>
<dbReference type="SUPFAM" id="SSF54106">
    <property type="entry name" value="LysM domain"/>
    <property type="match status" value="1"/>
</dbReference>